<evidence type="ECO:0000313" key="3">
    <source>
        <dbReference type="Proteomes" id="UP000266841"/>
    </source>
</evidence>
<dbReference type="AlphaFoldDB" id="K0SBN0"/>
<sequence length="62" mass="6834">MITSPAKNVTRARRYGRNPSSLTRGVWPQSSVSGGFGRCLQIFRTALHDWGDLLLTRNSVGS</sequence>
<dbReference type="Proteomes" id="UP000266841">
    <property type="component" value="Unassembled WGS sequence"/>
</dbReference>
<evidence type="ECO:0000256" key="1">
    <source>
        <dbReference type="SAM" id="MobiDB-lite"/>
    </source>
</evidence>
<name>K0SBN0_THAOC</name>
<dbReference type="EMBL" id="AGNL01018943">
    <property type="protein sequence ID" value="EJK62354.1"/>
    <property type="molecule type" value="Genomic_DNA"/>
</dbReference>
<protein>
    <submittedName>
        <fullName evidence="2">Uncharacterized protein</fullName>
    </submittedName>
</protein>
<keyword evidence="3" id="KW-1185">Reference proteome</keyword>
<feature type="compositionally biased region" description="Polar residues" evidence="1">
    <location>
        <begin position="18"/>
        <end position="33"/>
    </location>
</feature>
<evidence type="ECO:0000313" key="2">
    <source>
        <dbReference type="EMBL" id="EJK62354.1"/>
    </source>
</evidence>
<comment type="caution">
    <text evidence="2">The sequence shown here is derived from an EMBL/GenBank/DDBJ whole genome shotgun (WGS) entry which is preliminary data.</text>
</comment>
<proteinExistence type="predicted"/>
<reference evidence="2 3" key="1">
    <citation type="journal article" date="2012" name="Genome Biol.">
        <title>Genome and low-iron response of an oceanic diatom adapted to chronic iron limitation.</title>
        <authorList>
            <person name="Lommer M."/>
            <person name="Specht M."/>
            <person name="Roy A.S."/>
            <person name="Kraemer L."/>
            <person name="Andreson R."/>
            <person name="Gutowska M.A."/>
            <person name="Wolf J."/>
            <person name="Bergner S.V."/>
            <person name="Schilhabel M.B."/>
            <person name="Klostermeier U.C."/>
            <person name="Beiko R.G."/>
            <person name="Rosenstiel P."/>
            <person name="Hippler M."/>
            <person name="Laroche J."/>
        </authorList>
    </citation>
    <scope>NUCLEOTIDE SEQUENCE [LARGE SCALE GENOMIC DNA]</scope>
    <source>
        <strain evidence="2 3">CCMP1005</strain>
    </source>
</reference>
<feature type="non-terminal residue" evidence="2">
    <location>
        <position position="62"/>
    </location>
</feature>
<accession>K0SBN0</accession>
<feature type="region of interest" description="Disordered" evidence="1">
    <location>
        <begin position="1"/>
        <end position="33"/>
    </location>
</feature>
<gene>
    <name evidence="2" type="ORF">THAOC_17029</name>
</gene>
<organism evidence="2 3">
    <name type="scientific">Thalassiosira oceanica</name>
    <name type="common">Marine diatom</name>
    <dbReference type="NCBI Taxonomy" id="159749"/>
    <lineage>
        <taxon>Eukaryota</taxon>
        <taxon>Sar</taxon>
        <taxon>Stramenopiles</taxon>
        <taxon>Ochrophyta</taxon>
        <taxon>Bacillariophyta</taxon>
        <taxon>Coscinodiscophyceae</taxon>
        <taxon>Thalassiosirophycidae</taxon>
        <taxon>Thalassiosirales</taxon>
        <taxon>Thalassiosiraceae</taxon>
        <taxon>Thalassiosira</taxon>
    </lineage>
</organism>